<dbReference type="SUPFAM" id="SSF48208">
    <property type="entry name" value="Six-hairpin glycosidases"/>
    <property type="match status" value="1"/>
</dbReference>
<dbReference type="GO" id="GO:0030246">
    <property type="term" value="F:carbohydrate binding"/>
    <property type="evidence" value="ECO:0007669"/>
    <property type="project" value="InterPro"/>
</dbReference>
<dbReference type="Gene3D" id="2.70.98.40">
    <property type="entry name" value="Glycoside hydrolase, family 65, N-terminal domain"/>
    <property type="match status" value="1"/>
</dbReference>
<keyword evidence="7" id="KW-0378">Hydrolase</keyword>
<dbReference type="AlphaFoldDB" id="A0A1J5QFY9"/>
<dbReference type="InterPro" id="IPR012341">
    <property type="entry name" value="6hp_glycosidase-like_sf"/>
</dbReference>
<evidence type="ECO:0000256" key="2">
    <source>
        <dbReference type="ARBA" id="ARBA00022676"/>
    </source>
</evidence>
<dbReference type="SUPFAM" id="SSF74650">
    <property type="entry name" value="Galactose mutarotase-like"/>
    <property type="match status" value="1"/>
</dbReference>
<dbReference type="GO" id="GO:0004553">
    <property type="term" value="F:hydrolase activity, hydrolyzing O-glycosyl compounds"/>
    <property type="evidence" value="ECO:0007669"/>
    <property type="project" value="TreeGrafter"/>
</dbReference>
<dbReference type="InterPro" id="IPR005195">
    <property type="entry name" value="Glyco_hydro_65_M"/>
</dbReference>
<dbReference type="Pfam" id="PF03636">
    <property type="entry name" value="Glyco_hydro_65N"/>
    <property type="match status" value="1"/>
</dbReference>
<dbReference type="InterPro" id="IPR017045">
    <property type="entry name" value="Malt_Pase/Glycosyl_Hdrlase"/>
</dbReference>
<dbReference type="InterPro" id="IPR008928">
    <property type="entry name" value="6-hairpin_glycosidase_sf"/>
</dbReference>
<evidence type="ECO:0000259" key="5">
    <source>
        <dbReference type="Pfam" id="PF03633"/>
    </source>
</evidence>
<dbReference type="Gene3D" id="2.60.420.10">
    <property type="entry name" value="Maltose phosphorylase, domain 3"/>
    <property type="match status" value="1"/>
</dbReference>
<proteinExistence type="inferred from homology"/>
<keyword evidence="3" id="KW-0808">Transferase</keyword>
<protein>
    <submittedName>
        <fullName evidence="7">Putative glycosyl hydrolase</fullName>
        <ecNumber evidence="7">3.2.1.-</ecNumber>
    </submittedName>
</protein>
<gene>
    <name evidence="7" type="ORF">GALL_360670</name>
</gene>
<accession>A0A1J5QFY9</accession>
<dbReference type="EC" id="3.2.1.-" evidence="7"/>
<dbReference type="EMBL" id="MLJW01000838">
    <property type="protein sequence ID" value="OIQ82146.1"/>
    <property type="molecule type" value="Genomic_DNA"/>
</dbReference>
<sequence>MSDWTLVFDGYDPALEGHREALCTLGNGYVATRGASPDSAADGIHYPGTYLAGGYDRQSTEVAGRTIENESLVNIPNWLPLTFRADGGPWFRLDDVEVLDYRQELDVGRGLLRRTVRFRDDHGRTTRWAERRLVSMADPHLAGLSVELTAEDWSGRLTVRSAVDGSVTNTGVPRYGDLAHEHLDVLVQDHVGADTVLLRCRTKQSMLGIAQAARTRLYRESVEIGGDHETFVVDGVVAHEISCDIEAGVPVTVEKIVSIYTSRDRAISEPRLEATGAVARAGRFDDLLAAHALAWKELWAACDVQVDHRDGEKIQLKVRVHIFHLLQTASPHTGDLDVGIPARGWHGEAYRGHIFWDEVFVFPYLSLHLPTLSRSLLEYRYRRLPEARRAARAAGFDGAMFPWQSGSNGREENQLLHLNPVSGRWVPDNTHRQHHINSTIAYNIWRYHQVTADHEFMYSYGAEMLFEIARFWASIAHYDPMTDRYAITGVMGPDEFHTAYPGADPDTAGGIDNNAYTNVMASWVLSHAAELADQLPDPRARRLFERLALEPEEIEHWQQVSRRLRVPFHDDGIISQFDGYEDLEEFDWTRYERTYGDIHRLDRILEAEGDSPNRYKASKQADVLMLFYLFSAEELALLFEQLGYPFDHDTIPRTIDYYLARTSHGSTLSRLVHSWVLARSKRARSWDLFRDALDSDIADAQGGTTREGIHIGAMAGTSDLVQRCYLGVEMRANVLHFDPALPDDIDRVAVSLRCRGHLLDVEADHDTLTVRTRMFASGPLAIAYRRSYRDVAAGGTFTFALVKPGPRAVDENAGGRTAPAG</sequence>
<dbReference type="PIRSF" id="PIRSF036289">
    <property type="entry name" value="Glycosyl_hydrolase_malt_phosph"/>
    <property type="match status" value="1"/>
</dbReference>
<comment type="caution">
    <text evidence="7">The sequence shown here is derived from an EMBL/GenBank/DDBJ whole genome shotgun (WGS) entry which is preliminary data.</text>
</comment>
<dbReference type="Gene3D" id="1.50.10.10">
    <property type="match status" value="1"/>
</dbReference>
<evidence type="ECO:0000259" key="4">
    <source>
        <dbReference type="Pfam" id="PF03632"/>
    </source>
</evidence>
<organism evidence="7">
    <name type="scientific">mine drainage metagenome</name>
    <dbReference type="NCBI Taxonomy" id="410659"/>
    <lineage>
        <taxon>unclassified sequences</taxon>
        <taxon>metagenomes</taxon>
        <taxon>ecological metagenomes</taxon>
    </lineage>
</organism>
<dbReference type="Pfam" id="PF03632">
    <property type="entry name" value="Glyco_hydro_65m"/>
    <property type="match status" value="1"/>
</dbReference>
<dbReference type="PANTHER" id="PTHR11051:SF8">
    <property type="entry name" value="PROTEIN-GLUCOSYLGALACTOSYLHYDROXYLYSINE GLUCOSIDASE"/>
    <property type="match status" value="1"/>
</dbReference>
<keyword evidence="7" id="KW-0326">Glycosidase</keyword>
<evidence type="ECO:0000256" key="1">
    <source>
        <dbReference type="ARBA" id="ARBA00006768"/>
    </source>
</evidence>
<dbReference type="InterPro" id="IPR037018">
    <property type="entry name" value="GH65_N"/>
</dbReference>
<dbReference type="GO" id="GO:0016757">
    <property type="term" value="F:glycosyltransferase activity"/>
    <property type="evidence" value="ECO:0007669"/>
    <property type="project" value="UniProtKB-KW"/>
</dbReference>
<feature type="domain" description="Glycoside hydrolase family 65 N-terminal" evidence="6">
    <location>
        <begin position="9"/>
        <end position="263"/>
    </location>
</feature>
<dbReference type="Pfam" id="PF03633">
    <property type="entry name" value="Glyco_hydro_65C"/>
    <property type="match status" value="1"/>
</dbReference>
<dbReference type="InterPro" id="IPR011013">
    <property type="entry name" value="Gal_mutarotase_sf_dom"/>
</dbReference>
<evidence type="ECO:0000259" key="6">
    <source>
        <dbReference type="Pfam" id="PF03636"/>
    </source>
</evidence>
<feature type="domain" description="Glycoside hydrolase family 65 central catalytic" evidence="4">
    <location>
        <begin position="319"/>
        <end position="717"/>
    </location>
</feature>
<keyword evidence="2" id="KW-0328">Glycosyltransferase</keyword>
<dbReference type="GO" id="GO:0005975">
    <property type="term" value="P:carbohydrate metabolic process"/>
    <property type="evidence" value="ECO:0007669"/>
    <property type="project" value="InterPro"/>
</dbReference>
<dbReference type="InterPro" id="IPR005196">
    <property type="entry name" value="Glyco_hydro_65_N"/>
</dbReference>
<name>A0A1J5QFY9_9ZZZZ</name>
<dbReference type="FunFam" id="1.50.10.10:FF:000053">
    <property type="entry name" value="Putative glycosyl hydrolase"/>
    <property type="match status" value="1"/>
</dbReference>
<evidence type="ECO:0000256" key="3">
    <source>
        <dbReference type="ARBA" id="ARBA00022679"/>
    </source>
</evidence>
<evidence type="ECO:0000313" key="7">
    <source>
        <dbReference type="EMBL" id="OIQ82146.1"/>
    </source>
</evidence>
<dbReference type="PANTHER" id="PTHR11051">
    <property type="entry name" value="GLYCOSYL HYDROLASE-RELATED"/>
    <property type="match status" value="1"/>
</dbReference>
<dbReference type="InterPro" id="IPR005194">
    <property type="entry name" value="Glyco_hydro_65_C"/>
</dbReference>
<reference evidence="7" key="1">
    <citation type="submission" date="2016-10" db="EMBL/GenBank/DDBJ databases">
        <title>Sequence of Gallionella enrichment culture.</title>
        <authorList>
            <person name="Poehlein A."/>
            <person name="Muehling M."/>
            <person name="Daniel R."/>
        </authorList>
    </citation>
    <scope>NUCLEOTIDE SEQUENCE</scope>
</reference>
<feature type="domain" description="Glycoside hydrolase family 65 C-terminal" evidence="5">
    <location>
        <begin position="729"/>
        <end position="772"/>
    </location>
</feature>
<comment type="similarity">
    <text evidence="1">Belongs to the glycosyl hydrolase 65 family.</text>
</comment>